<dbReference type="Proteomes" id="UP000826195">
    <property type="component" value="Unassembled WGS sequence"/>
</dbReference>
<organism evidence="1 2">
    <name type="scientific">Cotesia glomerata</name>
    <name type="common">Lepidopteran parasitic wasp</name>
    <name type="synonym">Apanteles glomeratus</name>
    <dbReference type="NCBI Taxonomy" id="32391"/>
    <lineage>
        <taxon>Eukaryota</taxon>
        <taxon>Metazoa</taxon>
        <taxon>Ecdysozoa</taxon>
        <taxon>Arthropoda</taxon>
        <taxon>Hexapoda</taxon>
        <taxon>Insecta</taxon>
        <taxon>Pterygota</taxon>
        <taxon>Neoptera</taxon>
        <taxon>Endopterygota</taxon>
        <taxon>Hymenoptera</taxon>
        <taxon>Apocrita</taxon>
        <taxon>Ichneumonoidea</taxon>
        <taxon>Braconidae</taxon>
        <taxon>Microgastrinae</taxon>
        <taxon>Cotesia</taxon>
    </lineage>
</organism>
<accession>A0AAV7J4G5</accession>
<gene>
    <name evidence="1" type="ORF">KQX54_015248</name>
</gene>
<reference evidence="1 2" key="1">
    <citation type="journal article" date="2021" name="J. Hered.">
        <title>A chromosome-level genome assembly of the parasitoid wasp, Cotesia glomerata (Hymenoptera: Braconidae).</title>
        <authorList>
            <person name="Pinto B.J."/>
            <person name="Weis J.J."/>
            <person name="Gamble T."/>
            <person name="Ode P.J."/>
            <person name="Paul R."/>
            <person name="Zaspel J.M."/>
        </authorList>
    </citation>
    <scope>NUCLEOTIDE SEQUENCE [LARGE SCALE GENOMIC DNA]</scope>
    <source>
        <strain evidence="1">CgM1</strain>
    </source>
</reference>
<name>A0AAV7J4G5_COTGL</name>
<proteinExistence type="predicted"/>
<evidence type="ECO:0000313" key="2">
    <source>
        <dbReference type="Proteomes" id="UP000826195"/>
    </source>
</evidence>
<comment type="caution">
    <text evidence="1">The sequence shown here is derived from an EMBL/GenBank/DDBJ whole genome shotgun (WGS) entry which is preliminary data.</text>
</comment>
<evidence type="ECO:0000313" key="1">
    <source>
        <dbReference type="EMBL" id="KAH0567860.1"/>
    </source>
</evidence>
<keyword evidence="2" id="KW-1185">Reference proteome</keyword>
<dbReference type="AlphaFoldDB" id="A0AAV7J4G5"/>
<protein>
    <submittedName>
        <fullName evidence="1">Uncharacterized protein</fullName>
    </submittedName>
</protein>
<sequence>MHAGLSSVFRMIVGSLMPQFNFILLTTSMVPDSSAAFVVNRTVTLSVFSTPNNAAVSTFHQTSTPNASTTLDVVASSAVNRKATPTTSTSPKDAAASVIYQIANTIAYIFQVVVNVVAAAIDYTTASTSTDTTSTESTCPSNRPTVNQTMVEFTEGSNVHIERLKLYTTEHVRRTSVNER</sequence>
<dbReference type="EMBL" id="JAHXZJ010000001">
    <property type="protein sequence ID" value="KAH0567860.1"/>
    <property type="molecule type" value="Genomic_DNA"/>
</dbReference>